<gene>
    <name evidence="8" type="ORF">FYJ24_05030</name>
</gene>
<name>A0A6N7VQW1_9ACTO</name>
<sequence>MEKKLVRDTQNKVFGGVCSGIANYFGIDPTLVRILTVIIAVFTAVFPTFLVYLVFWAVIPADVSVYGQPQPPQNYQTGYQQGYWAGYYQAQAQQQEQDPQFPRTES</sequence>
<dbReference type="GO" id="GO:0005886">
    <property type="term" value="C:plasma membrane"/>
    <property type="evidence" value="ECO:0007669"/>
    <property type="project" value="UniProtKB-SubCell"/>
</dbReference>
<evidence type="ECO:0000256" key="3">
    <source>
        <dbReference type="ARBA" id="ARBA00022692"/>
    </source>
</evidence>
<proteinExistence type="predicted"/>
<evidence type="ECO:0000256" key="2">
    <source>
        <dbReference type="ARBA" id="ARBA00022475"/>
    </source>
</evidence>
<keyword evidence="5 6" id="KW-0472">Membrane</keyword>
<dbReference type="PANTHER" id="PTHR33885">
    <property type="entry name" value="PHAGE SHOCK PROTEIN C"/>
    <property type="match status" value="1"/>
</dbReference>
<organism evidence="8 9">
    <name type="scientific">Scrofimicrobium canadense</name>
    <dbReference type="NCBI Taxonomy" id="2652290"/>
    <lineage>
        <taxon>Bacteria</taxon>
        <taxon>Bacillati</taxon>
        <taxon>Actinomycetota</taxon>
        <taxon>Actinomycetes</taxon>
        <taxon>Actinomycetales</taxon>
        <taxon>Actinomycetaceae</taxon>
        <taxon>Scrofimicrobium</taxon>
    </lineage>
</organism>
<protein>
    <submittedName>
        <fullName evidence="8">PspC domain-containing protein</fullName>
    </submittedName>
</protein>
<evidence type="ECO:0000313" key="8">
    <source>
        <dbReference type="EMBL" id="MSS84139.1"/>
    </source>
</evidence>
<dbReference type="RefSeq" id="WP_154544223.1">
    <property type="nucleotide sequence ID" value="NZ_VULO01000005.1"/>
</dbReference>
<comment type="caution">
    <text evidence="8">The sequence shown here is derived from an EMBL/GenBank/DDBJ whole genome shotgun (WGS) entry which is preliminary data.</text>
</comment>
<evidence type="ECO:0000259" key="7">
    <source>
        <dbReference type="Pfam" id="PF04024"/>
    </source>
</evidence>
<reference evidence="8 9" key="1">
    <citation type="submission" date="2019-08" db="EMBL/GenBank/DDBJ databases">
        <title>In-depth cultivation of the pig gut microbiome towards novel bacterial diversity and tailored functional studies.</title>
        <authorList>
            <person name="Wylensek D."/>
            <person name="Hitch T.C.A."/>
            <person name="Clavel T."/>
        </authorList>
    </citation>
    <scope>NUCLEOTIDE SEQUENCE [LARGE SCALE GENOMIC DNA]</scope>
    <source>
        <strain evidence="8 9">WB03_NA08</strain>
    </source>
</reference>
<keyword evidence="9" id="KW-1185">Reference proteome</keyword>
<evidence type="ECO:0000256" key="1">
    <source>
        <dbReference type="ARBA" id="ARBA00004162"/>
    </source>
</evidence>
<evidence type="ECO:0000256" key="5">
    <source>
        <dbReference type="ARBA" id="ARBA00023136"/>
    </source>
</evidence>
<feature type="transmembrane region" description="Helical" evidence="6">
    <location>
        <begin position="34"/>
        <end position="59"/>
    </location>
</feature>
<dbReference type="InterPro" id="IPR007168">
    <property type="entry name" value="Phageshock_PspC_N"/>
</dbReference>
<dbReference type="AlphaFoldDB" id="A0A6N7VQW1"/>
<dbReference type="Proteomes" id="UP000470875">
    <property type="component" value="Unassembled WGS sequence"/>
</dbReference>
<dbReference type="Pfam" id="PF04024">
    <property type="entry name" value="PspC"/>
    <property type="match status" value="1"/>
</dbReference>
<keyword evidence="4 6" id="KW-1133">Transmembrane helix</keyword>
<dbReference type="EMBL" id="VULO01000005">
    <property type="protein sequence ID" value="MSS84139.1"/>
    <property type="molecule type" value="Genomic_DNA"/>
</dbReference>
<keyword evidence="3 6" id="KW-0812">Transmembrane</keyword>
<feature type="domain" description="Phage shock protein PspC N-terminal" evidence="7">
    <location>
        <begin position="3"/>
        <end position="61"/>
    </location>
</feature>
<evidence type="ECO:0000256" key="6">
    <source>
        <dbReference type="SAM" id="Phobius"/>
    </source>
</evidence>
<evidence type="ECO:0000313" key="9">
    <source>
        <dbReference type="Proteomes" id="UP000470875"/>
    </source>
</evidence>
<accession>A0A6N7VQW1</accession>
<dbReference type="PANTHER" id="PTHR33885:SF3">
    <property type="entry name" value="PHAGE SHOCK PROTEIN C"/>
    <property type="match status" value="1"/>
</dbReference>
<comment type="subcellular location">
    <subcellularLocation>
        <location evidence="1">Cell membrane</location>
        <topology evidence="1">Single-pass membrane protein</topology>
    </subcellularLocation>
</comment>
<dbReference type="InterPro" id="IPR052027">
    <property type="entry name" value="PspC"/>
</dbReference>
<evidence type="ECO:0000256" key="4">
    <source>
        <dbReference type="ARBA" id="ARBA00022989"/>
    </source>
</evidence>
<keyword evidence="2" id="KW-1003">Cell membrane</keyword>